<reference evidence="1 2" key="1">
    <citation type="submission" date="2017-06" db="EMBL/GenBank/DDBJ databases">
        <authorList>
            <person name="Kim H.J."/>
            <person name="Triplett B.A."/>
        </authorList>
    </citation>
    <scope>NUCLEOTIDE SEQUENCE [LARGE SCALE GENOMIC DNA]</scope>
    <source>
        <strain evidence="1 2">U15</strain>
    </source>
</reference>
<name>A0A239HJY6_9BURK</name>
<dbReference type="NCBIfam" id="TIGR03016">
    <property type="entry name" value="pepcterm_hypo_1"/>
    <property type="match status" value="1"/>
</dbReference>
<gene>
    <name evidence="1" type="ORF">SAMN06265795_10716</name>
</gene>
<accession>A0A239HJY6</accession>
<proteinExistence type="predicted"/>
<evidence type="ECO:0000313" key="2">
    <source>
        <dbReference type="Proteomes" id="UP000198284"/>
    </source>
</evidence>
<sequence>MAAITRMEAAVASSIGQPRWLLAVACLLSPLAVAADWRFEPGAALRETYTDNVTLNSAGSRRSDFITDISPHLLATINGSSVKARLDYTLQNLGYARSADHFSSYHRLNAFANTEVVDELLYLDSRAGITQQNLSAFGPQTDNNLNVTNNRSEVRSLSISPYLRHRWGQTATGELRYGRDWLRSNTQALNADHQDRLSLSVNSGPAFATLGWGANYTQQRAYYDGGRTVNLSSATSNFTYRLSSQLGLVSTLGYETNDYATLGPKPEGLIWLAGVKWTPSPRTNLDARLGKRFYGNTYSLTASQRTRTGVFSLGYNEELTTVLSPSVQQLNVDTSTFLNDLWRSSIPDPQARQAFVDAFIRANNLPGSLAQNVLSLSNRVYLQKGLQASLAYRTTRDTALLSFSHIDRRAQTGASADIGLPGAALLGLEDHTRQASANLIVAHQLTPRLSATASLAYSRVRSLTVDNTSSLKTASFSLTRQLDLKTQAVIEYRRRNQTLALNAGTVEENAITASIATRF</sequence>
<organism evidence="1 2">
    <name type="scientific">Noviherbaspirillum humi</name>
    <dbReference type="NCBI Taxonomy" id="1688639"/>
    <lineage>
        <taxon>Bacteria</taxon>
        <taxon>Pseudomonadati</taxon>
        <taxon>Pseudomonadota</taxon>
        <taxon>Betaproteobacteria</taxon>
        <taxon>Burkholderiales</taxon>
        <taxon>Oxalobacteraceae</taxon>
        <taxon>Noviherbaspirillum</taxon>
    </lineage>
</organism>
<dbReference type="InterPro" id="IPR017467">
    <property type="entry name" value="CHP03016_PEP-CTERM"/>
</dbReference>
<dbReference type="AlphaFoldDB" id="A0A239HJY6"/>
<keyword evidence="2" id="KW-1185">Reference proteome</keyword>
<dbReference type="OrthoDB" id="8522878at2"/>
<evidence type="ECO:0000313" key="1">
    <source>
        <dbReference type="EMBL" id="SNS81378.1"/>
    </source>
</evidence>
<protein>
    <submittedName>
        <fullName evidence="1">Uncharacterized protein, PEP-CTERM system associated</fullName>
    </submittedName>
</protein>
<dbReference type="EMBL" id="FZOT01000007">
    <property type="protein sequence ID" value="SNS81378.1"/>
    <property type="molecule type" value="Genomic_DNA"/>
</dbReference>
<dbReference type="Proteomes" id="UP000198284">
    <property type="component" value="Unassembled WGS sequence"/>
</dbReference>